<dbReference type="SUPFAM" id="SSF55753">
    <property type="entry name" value="Actin depolymerizing proteins"/>
    <property type="match status" value="1"/>
</dbReference>
<name>A0ABR1FX31_AURAN</name>
<comment type="caution">
    <text evidence="1">The sequence shown here is derived from an EMBL/GenBank/DDBJ whole genome shotgun (WGS) entry which is preliminary data.</text>
</comment>
<dbReference type="InterPro" id="IPR029006">
    <property type="entry name" value="ADF-H/Gelsolin-like_dom_sf"/>
</dbReference>
<evidence type="ECO:0000313" key="1">
    <source>
        <dbReference type="EMBL" id="KAK7240565.1"/>
    </source>
</evidence>
<keyword evidence="2" id="KW-1185">Reference proteome</keyword>
<evidence type="ECO:0008006" key="3">
    <source>
        <dbReference type="Google" id="ProtNLM"/>
    </source>
</evidence>
<accession>A0ABR1FX31</accession>
<proteinExistence type="predicted"/>
<dbReference type="Proteomes" id="UP001363151">
    <property type="component" value="Unassembled WGS sequence"/>
</dbReference>
<protein>
    <recommendedName>
        <fullName evidence="3">ADF-H domain-containing protein</fullName>
    </recommendedName>
</protein>
<dbReference type="Gene3D" id="3.40.20.10">
    <property type="entry name" value="Severin"/>
    <property type="match status" value="1"/>
</dbReference>
<evidence type="ECO:0000313" key="2">
    <source>
        <dbReference type="Proteomes" id="UP001363151"/>
    </source>
</evidence>
<reference evidence="1 2" key="1">
    <citation type="submission" date="2024-03" db="EMBL/GenBank/DDBJ databases">
        <title>Aureococcus anophagefferens CCMP1851 and Kratosvirus quantuckense: Draft genome of a second virus-susceptible host strain in the model system.</title>
        <authorList>
            <person name="Chase E."/>
            <person name="Truchon A.R."/>
            <person name="Schepens W."/>
            <person name="Wilhelm S.W."/>
        </authorList>
    </citation>
    <scope>NUCLEOTIDE SEQUENCE [LARGE SCALE GENOMIC DNA]</scope>
    <source>
        <strain evidence="1 2">CCMP1851</strain>
    </source>
</reference>
<organism evidence="1 2">
    <name type="scientific">Aureococcus anophagefferens</name>
    <name type="common">Harmful bloom alga</name>
    <dbReference type="NCBI Taxonomy" id="44056"/>
    <lineage>
        <taxon>Eukaryota</taxon>
        <taxon>Sar</taxon>
        <taxon>Stramenopiles</taxon>
        <taxon>Ochrophyta</taxon>
        <taxon>Pelagophyceae</taxon>
        <taxon>Pelagomonadales</taxon>
        <taxon>Pelagomonadaceae</taxon>
        <taxon>Aureococcus</taxon>
    </lineage>
</organism>
<gene>
    <name evidence="1" type="ORF">SO694_00057123</name>
</gene>
<sequence length="143" mass="14922">MAEVYATMDKAAADGMKTSSDKTAAVADAWARVRSDATAIDWAAFVLEGKAYKLRAEGSGAPALLEALREDCVTFAGFRADVGGAVKFFHLLYVGSGVGIIKRNKAQLQKNAPFNAMDGAAGDLELPPDEKTAEKLAALVAAA</sequence>
<dbReference type="EMBL" id="JBBJCI010000210">
    <property type="protein sequence ID" value="KAK7240565.1"/>
    <property type="molecule type" value="Genomic_DNA"/>
</dbReference>